<protein>
    <submittedName>
        <fullName evidence="1">ATP-dependent DNA helicase Mph1p</fullName>
    </submittedName>
</protein>
<keyword evidence="1" id="KW-0378">Hydrolase</keyword>
<evidence type="ECO:0000313" key="2">
    <source>
        <dbReference type="Proteomes" id="UP001152531"/>
    </source>
</evidence>
<keyword evidence="1" id="KW-0347">Helicase</keyword>
<dbReference type="EMBL" id="CALSDN010000002">
    <property type="protein sequence ID" value="CAH6719501.1"/>
    <property type="molecule type" value="Genomic_DNA"/>
</dbReference>
<keyword evidence="1" id="KW-0547">Nucleotide-binding</keyword>
<dbReference type="Proteomes" id="UP001152531">
    <property type="component" value="Unassembled WGS sequence"/>
</dbReference>
<organism evidence="1 2">
    <name type="scientific">[Candida] jaroonii</name>
    <dbReference type="NCBI Taxonomy" id="467808"/>
    <lineage>
        <taxon>Eukaryota</taxon>
        <taxon>Fungi</taxon>
        <taxon>Dikarya</taxon>
        <taxon>Ascomycota</taxon>
        <taxon>Saccharomycotina</taxon>
        <taxon>Pichiomycetes</taxon>
        <taxon>Debaryomycetaceae</taxon>
        <taxon>Yamadazyma</taxon>
    </lineage>
</organism>
<gene>
    <name evidence="1" type="ORF">CLIB1444_02S10022</name>
</gene>
<proteinExistence type="predicted"/>
<accession>A0ACA9Y3G9</accession>
<evidence type="ECO:0000313" key="1">
    <source>
        <dbReference type="EMBL" id="CAH6719501.1"/>
    </source>
</evidence>
<sequence length="1052" mass="120590">MSDDFDDEFDAILQQTNAVNEAITRSTSLPPPRSEPQVRSHRQVRSALDSHQNKKRRVQTNLLGEIIESVADKTVDEIRKPPTERPTHHSIDHESLKSYIYPINYEIRDYQYNIIEKSFYHNILVALPTGLGKTFIAATTILNYFRWFPESKIVFMAPTKPLVAQQIKACFSIIGLQDQAAILLDKSKRNRREVWDGFRIFFTTPQVVENDLCNGLIDPKTISLLIIDEAHKAKGNYAYNNVVKYLDRFNHSYRIMALTATPAATVEGVKEIIENLSITKVEIRTENSIDIIRYFKGKKIDKIDINFTENNDINEYIVYLSNAVEPLLKVANDRKIIQIDDALKLNSFRLLEIQKKNMANPGLGEGMKWSNHFLIKMLVFIANCFKKLKIYGVVNFIDYFNDQALKNKKTKNRLLIEFYENENIIKLKDLINNYTNNSQGEEQSHPKIVTLIDYLENFLETTTYDNSKVIIFTEFRDSALEIVKSIEKLNKDQLRPHIFIGQASESSDKSSNSKINKGRVRTSSEDAKLKGMNQKVQKQLIKDFKNDKYNILVATSIGEEGLDIGEVDLIICYDSTSSPIKNVQRLGRTGRKRDGQICLLFSDNERSKFEKAMDNYEWIQNYIMKHESELVVLKSNRILPPGSKPLVEKKLIQTEEMEEEDEDEIIKIAMDYMKGKKSAKKTKTKTKTKEKSKAKEKKKFNMPDDAITGFMNVTDLLKKQEEEKHESEHEEKAHDSGDSQDLIDTDSFFAEFSSEKPTTSANHTSSFEQKKPIEEPKAKDSVVLVHNILSQLEFDEFDEFDDEPAPKPKVGKSEYVTESVPKVSNEIANFDDFDEFSDFDEPKPEIKSEPTSLTNRSESEDFDDDLLETMGPNVQVPTLAKDAIPEKPASKHISQKAEMDEFDEFDSNDPVEMSLPPTTSTANGASIINDSLDELDEFDSMEILPSPRQSTQELLAPNSFSAQDGFLSSQEKMELFTNYYNPLPAEPLSSEPQVNVKSSKNSKKTKRFFKLMTFMNTINEKTSKRDIEVMKRQLSESDNSVENCIKYLNDKI</sequence>
<comment type="caution">
    <text evidence="1">The sequence shown here is derived from an EMBL/GenBank/DDBJ whole genome shotgun (WGS) entry which is preliminary data.</text>
</comment>
<name>A0ACA9Y3G9_9ASCO</name>
<reference evidence="1" key="1">
    <citation type="submission" date="2022-06" db="EMBL/GenBank/DDBJ databases">
        <authorList>
            <person name="Legras J.-L."/>
            <person name="Devillers H."/>
            <person name="Grondin C."/>
        </authorList>
    </citation>
    <scope>NUCLEOTIDE SEQUENCE</scope>
    <source>
        <strain evidence="1">CLIB 1444</strain>
    </source>
</reference>
<keyword evidence="1" id="KW-0067">ATP-binding</keyword>
<keyword evidence="2" id="KW-1185">Reference proteome</keyword>